<dbReference type="PANTHER" id="PTHR10534">
    <property type="entry name" value="PYRIDOXAL KINASE"/>
    <property type="match status" value="1"/>
</dbReference>
<evidence type="ECO:0000313" key="8">
    <source>
        <dbReference type="Proteomes" id="UP001597326"/>
    </source>
</evidence>
<sequence>MARVSILSVQSHVAYGHVGNSAAVFPLQRVGVEVWPVHTVTFSNHTGYGAWRGPVLPADQVREVVQGIDDRGFLGQADALLTGYQGDARMGEVILDTLALLRRRNPRAIYCCDPVMGDTATGFYCLPGIPEFLRDQVVPQADVLTPNLFELDFLTGRSPASLAEVVEAAQQLRRRGPGTVMVTSVTTPDLPDDVLRMVVVDQAGAWQVETPLIEGYFTGTGDLTAAMFLAGLLRGESAAQAMAQTASVVYSVLRATADLGRSELALVEAQQELVTPSHRFSATQIG</sequence>
<dbReference type="NCBIfam" id="TIGR00687">
    <property type="entry name" value="pyridox_kin"/>
    <property type="match status" value="1"/>
</dbReference>
<keyword evidence="4 7" id="KW-0418">Kinase</keyword>
<evidence type="ECO:0000256" key="2">
    <source>
        <dbReference type="ARBA" id="ARBA00022679"/>
    </source>
</evidence>
<feature type="domain" description="Pyridoxamine kinase/Phosphomethylpyrimidine kinase" evidence="6">
    <location>
        <begin position="82"/>
        <end position="262"/>
    </location>
</feature>
<dbReference type="PANTHER" id="PTHR10534:SF2">
    <property type="entry name" value="PYRIDOXAL KINASE"/>
    <property type="match status" value="1"/>
</dbReference>
<dbReference type="Proteomes" id="UP001597326">
    <property type="component" value="Unassembled WGS sequence"/>
</dbReference>
<keyword evidence="2 7" id="KW-0808">Transferase</keyword>
<evidence type="ECO:0000256" key="4">
    <source>
        <dbReference type="ARBA" id="ARBA00022777"/>
    </source>
</evidence>
<dbReference type="EC" id="2.7.1.35" evidence="1"/>
<evidence type="ECO:0000256" key="1">
    <source>
        <dbReference type="ARBA" id="ARBA00012104"/>
    </source>
</evidence>
<keyword evidence="3" id="KW-0547">Nucleotide-binding</keyword>
<dbReference type="InterPro" id="IPR029056">
    <property type="entry name" value="Ribokinase-like"/>
</dbReference>
<dbReference type="Pfam" id="PF08543">
    <property type="entry name" value="Phos_pyr_kin"/>
    <property type="match status" value="1"/>
</dbReference>
<comment type="caution">
    <text evidence="7">The sequence shown here is derived from an EMBL/GenBank/DDBJ whole genome shotgun (WGS) entry which is preliminary data.</text>
</comment>
<evidence type="ECO:0000256" key="5">
    <source>
        <dbReference type="ARBA" id="ARBA00022840"/>
    </source>
</evidence>
<dbReference type="InterPro" id="IPR013749">
    <property type="entry name" value="PM/HMP-P_kinase-1"/>
</dbReference>
<name>A0ABW4RUH4_9ACTN</name>
<dbReference type="InterPro" id="IPR004625">
    <property type="entry name" value="PyrdxlKinase"/>
</dbReference>
<dbReference type="SUPFAM" id="SSF53613">
    <property type="entry name" value="Ribokinase-like"/>
    <property type="match status" value="1"/>
</dbReference>
<evidence type="ECO:0000259" key="6">
    <source>
        <dbReference type="Pfam" id="PF08543"/>
    </source>
</evidence>
<dbReference type="NCBIfam" id="NF004398">
    <property type="entry name" value="PRK05756.1"/>
    <property type="match status" value="1"/>
</dbReference>
<keyword evidence="5" id="KW-0067">ATP-binding</keyword>
<evidence type="ECO:0000313" key="7">
    <source>
        <dbReference type="EMBL" id="MFD1889900.1"/>
    </source>
</evidence>
<reference evidence="8" key="1">
    <citation type="journal article" date="2019" name="Int. J. Syst. Evol. Microbiol.">
        <title>The Global Catalogue of Microorganisms (GCM) 10K type strain sequencing project: providing services to taxonomists for standard genome sequencing and annotation.</title>
        <authorList>
            <consortium name="The Broad Institute Genomics Platform"/>
            <consortium name="The Broad Institute Genome Sequencing Center for Infectious Disease"/>
            <person name="Wu L."/>
            <person name="Ma J."/>
        </authorList>
    </citation>
    <scope>NUCLEOTIDE SEQUENCE [LARGE SCALE GENOMIC DNA]</scope>
    <source>
        <strain evidence="8">CAIM 431</strain>
    </source>
</reference>
<accession>A0ABW4RUH4</accession>
<dbReference type="EMBL" id="JBHUFZ010000015">
    <property type="protein sequence ID" value="MFD1889900.1"/>
    <property type="molecule type" value="Genomic_DNA"/>
</dbReference>
<dbReference type="GO" id="GO:0008478">
    <property type="term" value="F:pyridoxal kinase activity"/>
    <property type="evidence" value="ECO:0007669"/>
    <property type="project" value="UniProtKB-EC"/>
</dbReference>
<gene>
    <name evidence="7" type="primary">pdxY</name>
    <name evidence="7" type="ORF">ACFSCS_06810</name>
</gene>
<proteinExistence type="predicted"/>
<protein>
    <recommendedName>
        <fullName evidence="1">pyridoxal kinase</fullName>
        <ecNumber evidence="1">2.7.1.35</ecNumber>
    </recommendedName>
</protein>
<dbReference type="CDD" id="cd01173">
    <property type="entry name" value="pyridoxal_pyridoxamine_kinase"/>
    <property type="match status" value="1"/>
</dbReference>
<dbReference type="RefSeq" id="WP_343873538.1">
    <property type="nucleotide sequence ID" value="NZ_BAAAIX010000016.1"/>
</dbReference>
<keyword evidence="8" id="KW-1185">Reference proteome</keyword>
<evidence type="ECO:0000256" key="3">
    <source>
        <dbReference type="ARBA" id="ARBA00022741"/>
    </source>
</evidence>
<organism evidence="7 8">
    <name type="scientific">Luteococcus peritonei</name>
    <dbReference type="NCBI Taxonomy" id="88874"/>
    <lineage>
        <taxon>Bacteria</taxon>
        <taxon>Bacillati</taxon>
        <taxon>Actinomycetota</taxon>
        <taxon>Actinomycetes</taxon>
        <taxon>Propionibacteriales</taxon>
        <taxon>Propionibacteriaceae</taxon>
        <taxon>Luteococcus</taxon>
    </lineage>
</organism>
<dbReference type="Gene3D" id="3.40.1190.20">
    <property type="match status" value="1"/>
</dbReference>